<dbReference type="GO" id="GO:0034039">
    <property type="term" value="F:8-oxo-7,8-dihydroguanine DNA N-glycosylase activity"/>
    <property type="evidence" value="ECO:0007669"/>
    <property type="project" value="TreeGrafter"/>
</dbReference>
<dbReference type="Proteomes" id="UP000182598">
    <property type="component" value="Unassembled WGS sequence"/>
</dbReference>
<dbReference type="InterPro" id="IPR003651">
    <property type="entry name" value="Endonuclease3_FeS-loop_motif"/>
</dbReference>
<evidence type="ECO:0000256" key="12">
    <source>
        <dbReference type="ARBA" id="ARBA00023204"/>
    </source>
</evidence>
<evidence type="ECO:0000256" key="3">
    <source>
        <dbReference type="ARBA" id="ARBA00008343"/>
    </source>
</evidence>
<evidence type="ECO:0000256" key="11">
    <source>
        <dbReference type="ARBA" id="ARBA00023014"/>
    </source>
</evidence>
<dbReference type="GO" id="GO:0006284">
    <property type="term" value="P:base-excision repair"/>
    <property type="evidence" value="ECO:0007669"/>
    <property type="project" value="UniProtKB-UniRule"/>
</dbReference>
<sequence>MTQKNNANSPIPLAPNKFAKRVISWQRQHGRHDLPWQQLNHPYHVLVSELMLQQTQVSTVIPYFHNWIAKFPDFNTLANAEEDQVLSAWQGLGYYSRARNLHRAAQYVVAECNGQLPDLPELLREVPGVGPYTAGAITAFAFDKPAAIVDGNVKRLFARYFGIVGDLTTTSINRQLWQLAENYTPNHSNRSYAQGLLDLGATICKPRQPNCDECPLQETCNALATNRVDTLPTAKRKKQIPTKQGYFLFSLTNAGLLLEQRPGDGIWPRLWSFPELKKASGIFAEHGSFKHVFSHYRLKALVYSASSESKAERLHHTSLKRIALEDLDQVGLPAPIRKYLDTQLQLLRNS</sequence>
<reference evidence="17" key="1">
    <citation type="submission" date="2015-08" db="EMBL/GenBank/DDBJ databases">
        <authorList>
            <person name="Varghese N."/>
        </authorList>
    </citation>
    <scope>NUCLEOTIDE SEQUENCE [LARGE SCALE GENOMIC DNA]</scope>
    <source>
        <strain evidence="17">DSM 27808</strain>
    </source>
</reference>
<keyword evidence="7" id="KW-0479">Metal-binding</keyword>
<accession>A0A0K6H0K6</accession>
<keyword evidence="17" id="KW-1185">Reference proteome</keyword>
<evidence type="ECO:0000256" key="4">
    <source>
        <dbReference type="ARBA" id="ARBA00012045"/>
    </source>
</evidence>
<dbReference type="InterPro" id="IPR029119">
    <property type="entry name" value="MutY_C"/>
</dbReference>
<dbReference type="SMART" id="SM00525">
    <property type="entry name" value="FES"/>
    <property type="match status" value="1"/>
</dbReference>
<dbReference type="SUPFAM" id="SSF55811">
    <property type="entry name" value="Nudix"/>
    <property type="match status" value="1"/>
</dbReference>
<dbReference type="Gene3D" id="1.10.1670.10">
    <property type="entry name" value="Helix-hairpin-Helix base-excision DNA repair enzymes (C-terminal)"/>
    <property type="match status" value="1"/>
</dbReference>
<dbReference type="GO" id="GO:0006298">
    <property type="term" value="P:mismatch repair"/>
    <property type="evidence" value="ECO:0007669"/>
    <property type="project" value="TreeGrafter"/>
</dbReference>
<dbReference type="InterPro" id="IPR011257">
    <property type="entry name" value="DNA_glycosylase"/>
</dbReference>
<dbReference type="InterPro" id="IPR015797">
    <property type="entry name" value="NUDIX_hydrolase-like_dom_sf"/>
</dbReference>
<dbReference type="RefSeq" id="WP_055438555.1">
    <property type="nucleotide sequence ID" value="NZ_CYHB01000002.1"/>
</dbReference>
<evidence type="ECO:0000256" key="14">
    <source>
        <dbReference type="RuleBase" id="RU365096"/>
    </source>
</evidence>
<dbReference type="SMART" id="SM00478">
    <property type="entry name" value="ENDO3c"/>
    <property type="match status" value="1"/>
</dbReference>
<dbReference type="GO" id="GO:0051539">
    <property type="term" value="F:4 iron, 4 sulfur cluster binding"/>
    <property type="evidence" value="ECO:0007669"/>
    <property type="project" value="UniProtKB-UniRule"/>
</dbReference>
<dbReference type="InterPro" id="IPR044298">
    <property type="entry name" value="MIG/MutY"/>
</dbReference>
<dbReference type="NCBIfam" id="TIGR01084">
    <property type="entry name" value="mutY"/>
    <property type="match status" value="1"/>
</dbReference>
<evidence type="ECO:0000256" key="13">
    <source>
        <dbReference type="ARBA" id="ARBA00023295"/>
    </source>
</evidence>
<evidence type="ECO:0000256" key="8">
    <source>
        <dbReference type="ARBA" id="ARBA00022763"/>
    </source>
</evidence>
<evidence type="ECO:0000256" key="6">
    <source>
        <dbReference type="ARBA" id="ARBA00022485"/>
    </source>
</evidence>
<comment type="cofactor">
    <cofactor evidence="14">
        <name>[4Fe-4S] cluster</name>
        <dbReference type="ChEBI" id="CHEBI:49883"/>
    </cofactor>
    <text evidence="14">Binds 1 [4Fe-4S] cluster.</text>
</comment>
<dbReference type="PANTHER" id="PTHR42944">
    <property type="entry name" value="ADENINE DNA GLYCOSYLASE"/>
    <property type="match status" value="1"/>
</dbReference>
<dbReference type="AlphaFoldDB" id="A0A0K6H0K6"/>
<comment type="catalytic activity">
    <reaction evidence="1 14">
        <text>Hydrolyzes free adenine bases from 7,8-dihydro-8-oxoguanine:adenine mismatched double-stranded DNA, leaving an apurinic site.</text>
        <dbReference type="EC" id="3.2.2.31"/>
    </reaction>
</comment>
<evidence type="ECO:0000256" key="2">
    <source>
        <dbReference type="ARBA" id="ARBA00002933"/>
    </source>
</evidence>
<dbReference type="InterPro" id="IPR000445">
    <property type="entry name" value="HhH_motif"/>
</dbReference>
<evidence type="ECO:0000256" key="1">
    <source>
        <dbReference type="ARBA" id="ARBA00000843"/>
    </source>
</evidence>
<evidence type="ECO:0000256" key="10">
    <source>
        <dbReference type="ARBA" id="ARBA00023004"/>
    </source>
</evidence>
<dbReference type="GO" id="GO:0035485">
    <property type="term" value="F:adenine/guanine mispair binding"/>
    <property type="evidence" value="ECO:0007669"/>
    <property type="project" value="TreeGrafter"/>
</dbReference>
<evidence type="ECO:0000313" key="17">
    <source>
        <dbReference type="Proteomes" id="UP000182598"/>
    </source>
</evidence>
<dbReference type="GO" id="GO:0046872">
    <property type="term" value="F:metal ion binding"/>
    <property type="evidence" value="ECO:0007669"/>
    <property type="project" value="UniProtKB-UniRule"/>
</dbReference>
<evidence type="ECO:0000256" key="5">
    <source>
        <dbReference type="ARBA" id="ARBA00022023"/>
    </source>
</evidence>
<keyword evidence="12" id="KW-0234">DNA repair</keyword>
<name>A0A0K6H0K6_9GAMM</name>
<dbReference type="Gene3D" id="1.10.340.30">
    <property type="entry name" value="Hypothetical protein, domain 2"/>
    <property type="match status" value="1"/>
</dbReference>
<dbReference type="InterPro" id="IPR023170">
    <property type="entry name" value="HhH_base_excis_C"/>
</dbReference>
<dbReference type="EC" id="3.2.2.31" evidence="4 14"/>
<dbReference type="GO" id="GO:0000701">
    <property type="term" value="F:purine-specific mismatch base pair DNA N-glycosylase activity"/>
    <property type="evidence" value="ECO:0007669"/>
    <property type="project" value="UniProtKB-EC"/>
</dbReference>
<evidence type="ECO:0000259" key="15">
    <source>
        <dbReference type="SMART" id="SM00478"/>
    </source>
</evidence>
<dbReference type="EMBL" id="CYHB01000002">
    <property type="protein sequence ID" value="CUA84289.1"/>
    <property type="molecule type" value="Genomic_DNA"/>
</dbReference>
<dbReference type="Pfam" id="PF00633">
    <property type="entry name" value="HHH"/>
    <property type="match status" value="1"/>
</dbReference>
<gene>
    <name evidence="16" type="ORF">Ga0061064_0858</name>
</gene>
<protein>
    <recommendedName>
        <fullName evidence="5 14">Adenine DNA glycosylase</fullName>
        <ecNumber evidence="4 14">3.2.2.31</ecNumber>
    </recommendedName>
</protein>
<organism evidence="16 17">
    <name type="scientific">Pseudidiomarina woesei</name>
    <dbReference type="NCBI Taxonomy" id="1381080"/>
    <lineage>
        <taxon>Bacteria</taxon>
        <taxon>Pseudomonadati</taxon>
        <taxon>Pseudomonadota</taxon>
        <taxon>Gammaproteobacteria</taxon>
        <taxon>Alteromonadales</taxon>
        <taxon>Idiomarinaceae</taxon>
        <taxon>Pseudidiomarina</taxon>
    </lineage>
</organism>
<dbReference type="Pfam" id="PF00730">
    <property type="entry name" value="HhH-GPD"/>
    <property type="match status" value="1"/>
</dbReference>
<feature type="domain" description="HhH-GPD" evidence="15">
    <location>
        <begin position="51"/>
        <end position="202"/>
    </location>
</feature>
<comment type="similarity">
    <text evidence="3 14">Belongs to the Nth/MutY family.</text>
</comment>
<keyword evidence="9" id="KW-0378">Hydrolase</keyword>
<evidence type="ECO:0000256" key="9">
    <source>
        <dbReference type="ARBA" id="ARBA00022801"/>
    </source>
</evidence>
<dbReference type="CDD" id="cd03431">
    <property type="entry name" value="NUDIX_DNA_Glycosylase_C-MutY"/>
    <property type="match status" value="1"/>
</dbReference>
<evidence type="ECO:0000256" key="7">
    <source>
        <dbReference type="ARBA" id="ARBA00022723"/>
    </source>
</evidence>
<dbReference type="Pfam" id="PF14815">
    <property type="entry name" value="NUDIX_4"/>
    <property type="match status" value="1"/>
</dbReference>
<dbReference type="InterPro" id="IPR003265">
    <property type="entry name" value="HhH-GPD_domain"/>
</dbReference>
<dbReference type="CDD" id="cd00056">
    <property type="entry name" value="ENDO3c"/>
    <property type="match status" value="1"/>
</dbReference>
<dbReference type="OrthoDB" id="9802365at2"/>
<evidence type="ECO:0000313" key="16">
    <source>
        <dbReference type="EMBL" id="CUA84289.1"/>
    </source>
</evidence>
<keyword evidence="11" id="KW-0411">Iron-sulfur</keyword>
<keyword evidence="13 14" id="KW-0326">Glycosidase</keyword>
<dbReference type="Gene3D" id="3.90.79.10">
    <property type="entry name" value="Nucleoside Triphosphate Pyrophosphohydrolase"/>
    <property type="match status" value="1"/>
</dbReference>
<dbReference type="InterPro" id="IPR005760">
    <property type="entry name" value="A/G_AdeGlyc_MutY"/>
</dbReference>
<keyword evidence="10 14" id="KW-0408">Iron</keyword>
<dbReference type="GO" id="GO:0032357">
    <property type="term" value="F:oxidized purine DNA binding"/>
    <property type="evidence" value="ECO:0007669"/>
    <property type="project" value="TreeGrafter"/>
</dbReference>
<dbReference type="FunFam" id="1.10.340.30:FF:000002">
    <property type="entry name" value="Adenine DNA glycosylase"/>
    <property type="match status" value="1"/>
</dbReference>
<dbReference type="SUPFAM" id="SSF48150">
    <property type="entry name" value="DNA-glycosylase"/>
    <property type="match status" value="1"/>
</dbReference>
<keyword evidence="8 14" id="KW-0227">DNA damage</keyword>
<comment type="function">
    <text evidence="2">Adenine glycosylase active on G-A mispairs. MutY also corrects error-prone DNA synthesis past GO lesions which are due to the oxidatively damaged form of guanine: 7,8-dihydro-8-oxoguanine (8-oxo-dGTP).</text>
</comment>
<keyword evidence="6" id="KW-0004">4Fe-4S</keyword>
<dbReference type="PANTHER" id="PTHR42944:SF1">
    <property type="entry name" value="ADENINE DNA GLYCOSYLASE"/>
    <property type="match status" value="1"/>
</dbReference>
<proteinExistence type="inferred from homology"/>